<keyword evidence="1" id="KW-0812">Transmembrane</keyword>
<dbReference type="AlphaFoldDB" id="A0A9P1N4G3"/>
<feature type="transmembrane region" description="Helical" evidence="1">
    <location>
        <begin position="51"/>
        <end position="69"/>
    </location>
</feature>
<comment type="caution">
    <text evidence="3">The sequence shown here is derived from an EMBL/GenBank/DDBJ whole genome shotgun (WGS) entry which is preliminary data.</text>
</comment>
<keyword evidence="1" id="KW-0472">Membrane</keyword>
<feature type="transmembrane region" description="Helical" evidence="1">
    <location>
        <begin position="81"/>
        <end position="104"/>
    </location>
</feature>
<keyword evidence="2" id="KW-0732">Signal</keyword>
<feature type="signal peptide" evidence="2">
    <location>
        <begin position="1"/>
        <end position="27"/>
    </location>
</feature>
<proteinExistence type="predicted"/>
<evidence type="ECO:0000256" key="1">
    <source>
        <dbReference type="SAM" id="Phobius"/>
    </source>
</evidence>
<dbReference type="EMBL" id="CANHGI010000005">
    <property type="protein sequence ID" value="CAI5450743.1"/>
    <property type="molecule type" value="Genomic_DNA"/>
</dbReference>
<gene>
    <name evidence="3" type="ORF">CAMP_LOCUS13380</name>
</gene>
<sequence>MFLIKWFSRVISSIMMMLVMLATQSFCDTYSKTGPGLQSICQAITPEYGKTHLDFIQMIILFAAIIWILKFGDAVANPKIIGLIVHLFGRFIASFTLFVIFMWMQAFCYKNPDPQMKSFCSLISGQASDMESLYLTGFCVFSIHKLIVWFVDNTYRQLRI</sequence>
<evidence type="ECO:0000256" key="2">
    <source>
        <dbReference type="SAM" id="SignalP"/>
    </source>
</evidence>
<feature type="chain" id="PRO_5040264768" evidence="2">
    <location>
        <begin position="28"/>
        <end position="160"/>
    </location>
</feature>
<protein>
    <submittedName>
        <fullName evidence="3">Uncharacterized protein</fullName>
    </submittedName>
</protein>
<evidence type="ECO:0000313" key="4">
    <source>
        <dbReference type="Proteomes" id="UP001152747"/>
    </source>
</evidence>
<accession>A0A9P1N4G3</accession>
<dbReference type="Proteomes" id="UP001152747">
    <property type="component" value="Unassembled WGS sequence"/>
</dbReference>
<evidence type="ECO:0000313" key="3">
    <source>
        <dbReference type="EMBL" id="CAI5450743.1"/>
    </source>
</evidence>
<reference evidence="3" key="1">
    <citation type="submission" date="2022-11" db="EMBL/GenBank/DDBJ databases">
        <authorList>
            <person name="Kikuchi T."/>
        </authorList>
    </citation>
    <scope>NUCLEOTIDE SEQUENCE</scope>
    <source>
        <strain evidence="3">PS1010</strain>
    </source>
</reference>
<keyword evidence="1" id="KW-1133">Transmembrane helix</keyword>
<name>A0A9P1N4G3_9PELO</name>
<feature type="transmembrane region" description="Helical" evidence="1">
    <location>
        <begin position="132"/>
        <end position="151"/>
    </location>
</feature>
<organism evidence="3 4">
    <name type="scientific">Caenorhabditis angaria</name>
    <dbReference type="NCBI Taxonomy" id="860376"/>
    <lineage>
        <taxon>Eukaryota</taxon>
        <taxon>Metazoa</taxon>
        <taxon>Ecdysozoa</taxon>
        <taxon>Nematoda</taxon>
        <taxon>Chromadorea</taxon>
        <taxon>Rhabditida</taxon>
        <taxon>Rhabditina</taxon>
        <taxon>Rhabditomorpha</taxon>
        <taxon>Rhabditoidea</taxon>
        <taxon>Rhabditidae</taxon>
        <taxon>Peloderinae</taxon>
        <taxon>Caenorhabditis</taxon>
    </lineage>
</organism>
<keyword evidence="4" id="KW-1185">Reference proteome</keyword>